<comment type="caution">
    <text evidence="1">The sequence shown here is derived from an EMBL/GenBank/DDBJ whole genome shotgun (WGS) entry which is preliminary data.</text>
</comment>
<name>A0ACB7XVY3_9ERIC</name>
<dbReference type="Proteomes" id="UP000828048">
    <property type="component" value="Chromosome 5"/>
</dbReference>
<organism evidence="1 2">
    <name type="scientific">Vaccinium darrowii</name>
    <dbReference type="NCBI Taxonomy" id="229202"/>
    <lineage>
        <taxon>Eukaryota</taxon>
        <taxon>Viridiplantae</taxon>
        <taxon>Streptophyta</taxon>
        <taxon>Embryophyta</taxon>
        <taxon>Tracheophyta</taxon>
        <taxon>Spermatophyta</taxon>
        <taxon>Magnoliopsida</taxon>
        <taxon>eudicotyledons</taxon>
        <taxon>Gunneridae</taxon>
        <taxon>Pentapetalae</taxon>
        <taxon>asterids</taxon>
        <taxon>Ericales</taxon>
        <taxon>Ericaceae</taxon>
        <taxon>Vaccinioideae</taxon>
        <taxon>Vaccinieae</taxon>
        <taxon>Vaccinium</taxon>
    </lineage>
</organism>
<keyword evidence="2" id="KW-1185">Reference proteome</keyword>
<dbReference type="EMBL" id="CM037155">
    <property type="protein sequence ID" value="KAH7845359.1"/>
    <property type="molecule type" value="Genomic_DNA"/>
</dbReference>
<evidence type="ECO:0000313" key="1">
    <source>
        <dbReference type="EMBL" id="KAH7845359.1"/>
    </source>
</evidence>
<protein>
    <submittedName>
        <fullName evidence="1">Uncharacterized protein</fullName>
    </submittedName>
</protein>
<gene>
    <name evidence="1" type="ORF">Vadar_001135</name>
</gene>
<reference evidence="1 2" key="1">
    <citation type="journal article" date="2021" name="Hortic Res">
        <title>High-quality reference genome and annotation aids understanding of berry development for evergreen blueberry (Vaccinium darrowii).</title>
        <authorList>
            <person name="Yu J."/>
            <person name="Hulse-Kemp A.M."/>
            <person name="Babiker E."/>
            <person name="Staton M."/>
        </authorList>
    </citation>
    <scope>NUCLEOTIDE SEQUENCE [LARGE SCALE GENOMIC DNA]</scope>
    <source>
        <strain evidence="2">cv. NJ 8807/NJ 8810</strain>
        <tissue evidence="1">Young leaf</tissue>
    </source>
</reference>
<sequence>MEEYIINWVVIGVVSWATTFLLMRKIVFPNQSFDFCNRVVSTIHASLAVVLSSLSVQDWRCPVCPVSSKSSPWQMQTMAVTLAYMIYDLGCGLFEKHVKIDNSIHHLVSIIGFGAGLAYEKCGSEMVAALWITEISSPFLHLRELLKELGYKDTDLNLAADISFAIIFSLARMVGGPYLSFVTLSADNPLLIKAMALGLQLVSAFWFYKIARMVKYKLVKRTTSKELTKKRTTSKELTKTH</sequence>
<evidence type="ECO:0000313" key="2">
    <source>
        <dbReference type="Proteomes" id="UP000828048"/>
    </source>
</evidence>
<proteinExistence type="predicted"/>
<accession>A0ACB7XVY3</accession>